<name>A0AA88NXR3_TACVA</name>
<dbReference type="Gene3D" id="2.60.40.60">
    <property type="entry name" value="Cadherins"/>
    <property type="match status" value="5"/>
</dbReference>
<keyword evidence="3" id="KW-1003">Cell membrane</keyword>
<dbReference type="EMBL" id="JAVHJS010000002">
    <property type="protein sequence ID" value="KAK2866144.1"/>
    <property type="molecule type" value="Genomic_DNA"/>
</dbReference>
<keyword evidence="12 19" id="KW-1133">Transmembrane helix</keyword>
<evidence type="ECO:0000313" key="22">
    <source>
        <dbReference type="EMBL" id="KAK2866144.1"/>
    </source>
</evidence>
<evidence type="ECO:0000256" key="16">
    <source>
        <dbReference type="ARBA" id="ARBA00040456"/>
    </source>
</evidence>
<dbReference type="GO" id="GO:0016339">
    <property type="term" value="P:calcium-dependent cell-cell adhesion via plasma membrane cell adhesion molecules"/>
    <property type="evidence" value="ECO:0007669"/>
    <property type="project" value="TreeGrafter"/>
</dbReference>
<evidence type="ECO:0000256" key="18">
    <source>
        <dbReference type="RuleBase" id="RU003318"/>
    </source>
</evidence>
<dbReference type="GO" id="GO:0002009">
    <property type="term" value="P:morphogenesis of an epithelium"/>
    <property type="evidence" value="ECO:0007669"/>
    <property type="project" value="UniProtKB-ARBA"/>
</dbReference>
<dbReference type="PROSITE" id="PS00232">
    <property type="entry name" value="CADHERIN_1"/>
    <property type="match status" value="2"/>
</dbReference>
<dbReference type="InterPro" id="IPR000233">
    <property type="entry name" value="Cadherin_Y-type_LIR"/>
</dbReference>
<organism evidence="22 23">
    <name type="scientific">Tachysurus vachellii</name>
    <name type="common">Darkbarbel catfish</name>
    <name type="synonym">Pelteobagrus vachellii</name>
    <dbReference type="NCBI Taxonomy" id="175792"/>
    <lineage>
        <taxon>Eukaryota</taxon>
        <taxon>Metazoa</taxon>
        <taxon>Chordata</taxon>
        <taxon>Craniata</taxon>
        <taxon>Vertebrata</taxon>
        <taxon>Euteleostomi</taxon>
        <taxon>Actinopterygii</taxon>
        <taxon>Neopterygii</taxon>
        <taxon>Teleostei</taxon>
        <taxon>Ostariophysi</taxon>
        <taxon>Siluriformes</taxon>
        <taxon>Bagridae</taxon>
        <taxon>Tachysurus</taxon>
    </lineage>
</organism>
<evidence type="ECO:0000256" key="9">
    <source>
        <dbReference type="ARBA" id="ARBA00022837"/>
    </source>
</evidence>
<dbReference type="FunFam" id="2.60.40.60:FF:000012">
    <property type="entry name" value="Cadherin 24"/>
    <property type="match status" value="1"/>
</dbReference>
<dbReference type="GO" id="GO:0008013">
    <property type="term" value="F:beta-catenin binding"/>
    <property type="evidence" value="ECO:0007669"/>
    <property type="project" value="TreeGrafter"/>
</dbReference>
<evidence type="ECO:0000256" key="11">
    <source>
        <dbReference type="ARBA" id="ARBA00022949"/>
    </source>
</evidence>
<feature type="transmembrane region" description="Helical" evidence="19">
    <location>
        <begin position="606"/>
        <end position="627"/>
    </location>
</feature>
<dbReference type="GO" id="GO:0005509">
    <property type="term" value="F:calcium ion binding"/>
    <property type="evidence" value="ECO:0007669"/>
    <property type="project" value="UniProtKB-UniRule"/>
</dbReference>
<reference evidence="22" key="1">
    <citation type="submission" date="2023-08" db="EMBL/GenBank/DDBJ databases">
        <title>Pelteobagrus vachellii genome.</title>
        <authorList>
            <person name="Liu H."/>
        </authorList>
    </citation>
    <scope>NUCLEOTIDE SEQUENCE</scope>
    <source>
        <strain evidence="22">PRFRI_2022a</strain>
        <tissue evidence="22">Muscle</tissue>
    </source>
</reference>
<feature type="domain" description="Cadherin" evidence="21">
    <location>
        <begin position="71"/>
        <end position="151"/>
    </location>
</feature>
<keyword evidence="4" id="KW-0165">Cleavage on pair of basic residues</keyword>
<evidence type="ECO:0000256" key="7">
    <source>
        <dbReference type="ARBA" id="ARBA00022729"/>
    </source>
</evidence>
<keyword evidence="9 17" id="KW-0106">Calcium</keyword>
<dbReference type="GO" id="GO:0000902">
    <property type="term" value="P:cell morphogenesis"/>
    <property type="evidence" value="ECO:0007669"/>
    <property type="project" value="TreeGrafter"/>
</dbReference>
<comment type="function">
    <text evidence="15">Cadherins are calcium-dependent cell adhesion proteins. They preferentially interact with themselves in a homophilic manner in connecting cells; cadherins may thus contribute to the sorting of heterogeneous cell types.</text>
</comment>
<evidence type="ECO:0000256" key="5">
    <source>
        <dbReference type="ARBA" id="ARBA00022692"/>
    </source>
</evidence>
<dbReference type="SMART" id="SM00112">
    <property type="entry name" value="CA"/>
    <property type="match status" value="5"/>
</dbReference>
<dbReference type="InterPro" id="IPR027397">
    <property type="entry name" value="Catenin-bd_sf"/>
</dbReference>
<evidence type="ECO:0000256" key="6">
    <source>
        <dbReference type="ARBA" id="ARBA00022723"/>
    </source>
</evidence>
<dbReference type="InterPro" id="IPR015919">
    <property type="entry name" value="Cadherin-like_sf"/>
</dbReference>
<dbReference type="GO" id="GO:0016477">
    <property type="term" value="P:cell migration"/>
    <property type="evidence" value="ECO:0007669"/>
    <property type="project" value="TreeGrafter"/>
</dbReference>
<dbReference type="Pfam" id="PF01049">
    <property type="entry name" value="CADH_Y-type_LIR"/>
    <property type="match status" value="1"/>
</dbReference>
<evidence type="ECO:0000256" key="3">
    <source>
        <dbReference type="ARBA" id="ARBA00022475"/>
    </source>
</evidence>
<evidence type="ECO:0000259" key="21">
    <source>
        <dbReference type="PROSITE" id="PS50268"/>
    </source>
</evidence>
<evidence type="ECO:0000256" key="4">
    <source>
        <dbReference type="ARBA" id="ARBA00022685"/>
    </source>
</evidence>
<dbReference type="GO" id="GO:0034332">
    <property type="term" value="P:adherens junction organization"/>
    <property type="evidence" value="ECO:0007669"/>
    <property type="project" value="TreeGrafter"/>
</dbReference>
<dbReference type="Gene3D" id="4.10.900.10">
    <property type="entry name" value="TCF3-CBD (Catenin binding domain)"/>
    <property type="match status" value="1"/>
</dbReference>
<dbReference type="PRINTS" id="PR00205">
    <property type="entry name" value="CADHERIN"/>
</dbReference>
<dbReference type="CDD" id="cd11304">
    <property type="entry name" value="Cadherin_repeat"/>
    <property type="match status" value="5"/>
</dbReference>
<dbReference type="FunFam" id="2.60.40.60:FF:000008">
    <property type="entry name" value="Cadherin 24"/>
    <property type="match status" value="1"/>
</dbReference>
<proteinExistence type="predicted"/>
<keyword evidence="23" id="KW-1185">Reference proteome</keyword>
<feature type="chain" id="PRO_5041673173" description="Cadherin-20" evidence="20">
    <location>
        <begin position="29"/>
        <end position="808"/>
    </location>
</feature>
<evidence type="ECO:0000256" key="12">
    <source>
        <dbReference type="ARBA" id="ARBA00022989"/>
    </source>
</evidence>
<keyword evidence="14" id="KW-0325">Glycoprotein</keyword>
<evidence type="ECO:0000256" key="14">
    <source>
        <dbReference type="ARBA" id="ARBA00023180"/>
    </source>
</evidence>
<dbReference type="GO" id="GO:0016342">
    <property type="term" value="C:catenin complex"/>
    <property type="evidence" value="ECO:0007669"/>
    <property type="project" value="TreeGrafter"/>
</dbReference>
<feature type="domain" description="Cadherin" evidence="21">
    <location>
        <begin position="480"/>
        <end position="597"/>
    </location>
</feature>
<dbReference type="InterPro" id="IPR020894">
    <property type="entry name" value="Cadherin_CS"/>
</dbReference>
<comment type="caution">
    <text evidence="22">The sequence shown here is derived from an EMBL/GenBank/DDBJ whole genome shotgun (WGS) entry which is preliminary data.</text>
</comment>
<feature type="domain" description="Cadherin" evidence="21">
    <location>
        <begin position="376"/>
        <end position="480"/>
    </location>
</feature>
<dbReference type="FunFam" id="4.10.900.10:FF:000001">
    <property type="entry name" value="Cadherin 2"/>
    <property type="match status" value="1"/>
</dbReference>
<dbReference type="FunFam" id="2.60.40.60:FF:000017">
    <property type="entry name" value="Cadherin 24"/>
    <property type="match status" value="1"/>
</dbReference>
<feature type="domain" description="Cadherin" evidence="21">
    <location>
        <begin position="152"/>
        <end position="260"/>
    </location>
</feature>
<evidence type="ECO:0000256" key="13">
    <source>
        <dbReference type="ARBA" id="ARBA00023136"/>
    </source>
</evidence>
<dbReference type="Proteomes" id="UP001187315">
    <property type="component" value="Unassembled WGS sequence"/>
</dbReference>
<evidence type="ECO:0000256" key="8">
    <source>
        <dbReference type="ARBA" id="ARBA00022737"/>
    </source>
</evidence>
<dbReference type="PANTHER" id="PTHR24027:SF84">
    <property type="entry name" value="CADHERIN-20"/>
    <property type="match status" value="1"/>
</dbReference>
<dbReference type="AlphaFoldDB" id="A0AA88NXR3"/>
<dbReference type="GO" id="GO:0007043">
    <property type="term" value="P:cell-cell junction assembly"/>
    <property type="evidence" value="ECO:0007669"/>
    <property type="project" value="TreeGrafter"/>
</dbReference>
<feature type="signal peptide" evidence="20">
    <location>
        <begin position="1"/>
        <end position="28"/>
    </location>
</feature>
<dbReference type="FunFam" id="2.60.40.60:FF:000009">
    <property type="entry name" value="Cadherin 24"/>
    <property type="match status" value="1"/>
</dbReference>
<gene>
    <name evidence="22" type="ORF">Q7C36_002200</name>
</gene>
<dbReference type="GO" id="GO:0045296">
    <property type="term" value="F:cadherin binding"/>
    <property type="evidence" value="ECO:0007669"/>
    <property type="project" value="TreeGrafter"/>
</dbReference>
<keyword evidence="6" id="KW-0479">Metal-binding</keyword>
<keyword evidence="8" id="KW-0677">Repeat</keyword>
<dbReference type="InterPro" id="IPR039808">
    <property type="entry name" value="Cadherin"/>
</dbReference>
<evidence type="ECO:0000256" key="10">
    <source>
        <dbReference type="ARBA" id="ARBA00022889"/>
    </source>
</evidence>
<dbReference type="GO" id="GO:0044331">
    <property type="term" value="P:cell-cell adhesion mediated by cadherin"/>
    <property type="evidence" value="ECO:0007669"/>
    <property type="project" value="TreeGrafter"/>
</dbReference>
<evidence type="ECO:0000256" key="17">
    <source>
        <dbReference type="PROSITE-ProRule" id="PRU00043"/>
    </source>
</evidence>
<accession>A0AA88NXR3</accession>
<dbReference type="PROSITE" id="PS50268">
    <property type="entry name" value="CADHERIN_2"/>
    <property type="match status" value="5"/>
</dbReference>
<evidence type="ECO:0000256" key="20">
    <source>
        <dbReference type="SAM" id="SignalP"/>
    </source>
</evidence>
<dbReference type="GO" id="GO:0007156">
    <property type="term" value="P:homophilic cell adhesion via plasma membrane adhesion molecules"/>
    <property type="evidence" value="ECO:0007669"/>
    <property type="project" value="InterPro"/>
</dbReference>
<keyword evidence="5 18" id="KW-0812">Transmembrane</keyword>
<feature type="domain" description="Cadherin" evidence="21">
    <location>
        <begin position="261"/>
        <end position="375"/>
    </location>
</feature>
<keyword evidence="7 20" id="KW-0732">Signal</keyword>
<keyword evidence="11" id="KW-0965">Cell junction</keyword>
<dbReference type="GO" id="GO:0005912">
    <property type="term" value="C:adherens junction"/>
    <property type="evidence" value="ECO:0007669"/>
    <property type="project" value="UniProtKB-SubCell"/>
</dbReference>
<evidence type="ECO:0000256" key="15">
    <source>
        <dbReference type="ARBA" id="ARBA00037319"/>
    </source>
</evidence>
<dbReference type="SUPFAM" id="SSF49313">
    <property type="entry name" value="Cadherin-like"/>
    <property type="match status" value="5"/>
</dbReference>
<dbReference type="PANTHER" id="PTHR24027">
    <property type="entry name" value="CADHERIN-23"/>
    <property type="match status" value="1"/>
</dbReference>
<evidence type="ECO:0000256" key="1">
    <source>
        <dbReference type="ARBA" id="ARBA00004251"/>
    </source>
</evidence>
<dbReference type="FunFam" id="2.60.40.60:FF:000014">
    <property type="entry name" value="Cadherin 8"/>
    <property type="match status" value="1"/>
</dbReference>
<dbReference type="Pfam" id="PF00028">
    <property type="entry name" value="Cadherin"/>
    <property type="match status" value="5"/>
</dbReference>
<comment type="subcellular location">
    <subcellularLocation>
        <location evidence="2">Cell junction</location>
        <location evidence="2">Adherens junction</location>
    </subcellularLocation>
    <subcellularLocation>
        <location evidence="1 18">Cell membrane</location>
        <topology evidence="1 18">Single-pass type I membrane protein</topology>
    </subcellularLocation>
</comment>
<sequence length="808" mass="89780">MALWALIRSAHFFSTMITVMSLVTVSQGDTGDKGMSLRPLRREKRGWVWNQFFVLEEYAEDKPLYVGKLHSDMDKGDGSVKYILSGEGAGTTFTLDDSTGDIHAVQRLDREMKDQYILRAQATHRHTGRALEPDSRFIVKIQDINDNEPKFLDGPYQATVPEMSAVGTPVIRVTAMDADDPSYGNSARVVYSVVKGQPYFSVDRHTGEVRVSLPDMDREVKGQYEVMIQAKDMAGQQGGLAGMTTVNISLSDVNDNPPHFPQKLYQISIPESAPISSIVGHVEAQDHDLGINAEMRYRLVDGDGLDAFDISTDSTNMYGVITVKQHLDFETKRSYTLKVEAANTHTDKRFSANGPFSDITMVQVSIEDVDEPPQFSAMLFYAEVREDAEIGTVLITISARDPDAANNSIQYMIDCVSDPEQYFSVEMSSGSLMTALPLDREDISWHNLTVVAMETNNPLKTANVYVNIRILDVNDNPPSITHYREAILCDSARSGQLVQSIRAIDADEPIGGQHFRYTLTPEAQKNHNFTLIDNHDNSARVLTRRSGWESPSVYHLPITVSDGGVPTQSSTHTLTIRVCECDADGDVSSCHHVEPHTLPANLSTTALTTMLTCGSIVLVMLVLMLFLSSSSISKKPFPSDEEENVRENIVHYDDEGGGEEDTVAFDITKLWKTHTEPLSYAELVLNGNKPQHVDVDINNVKLRQEKQPEIQSLSCYVSHTDAKYNSHANGSNLYGYVLAKLCEVDMDAEAPAYDSVQTYTYEGEGSIAESLSSLQSNDENEHDFDYLDEWGPRFHTLAELYGTSESNV</sequence>
<protein>
    <recommendedName>
        <fullName evidence="16">Cadherin-20</fullName>
    </recommendedName>
</protein>
<keyword evidence="13 19" id="KW-0472">Membrane</keyword>
<evidence type="ECO:0000256" key="19">
    <source>
        <dbReference type="SAM" id="Phobius"/>
    </source>
</evidence>
<keyword evidence="10 18" id="KW-0130">Cell adhesion</keyword>
<evidence type="ECO:0000256" key="2">
    <source>
        <dbReference type="ARBA" id="ARBA00004536"/>
    </source>
</evidence>
<dbReference type="InterPro" id="IPR002126">
    <property type="entry name" value="Cadherin-like_dom"/>
</dbReference>
<evidence type="ECO:0000313" key="23">
    <source>
        <dbReference type="Proteomes" id="UP001187315"/>
    </source>
</evidence>